<sequence>MARHIFVVAPIVGTVLVVALMLLLCAMTLIAQRRHTRQILEGGACNLPTVMWRPRFWNYSSTQDDALDGKVRGEDDVDWDNHDCIIEWAIKFVREQQYHQYNITQQTSVVQVHRGSNITRHVKKKMGSSSITNILPRMERLNGPYGMYATVYGIRTKVVHVGHHVPARAVLTGAGVIELDSGEDVSRGERKYWLLSLFSWLSNHLANNTTSKATKSIRRSSTSSTMRLLTGSTKNPAYDHFKNFSGEGVFTANGSDWKAKRASVIHCLLRNANTDTILEVEANRAADSFIREAGHAMEIKRQIRSRNDVDDRKTGVTMNVVPMLQRSTVGLIYRIITHHNVEFGPIVTSDLENKHVSKSDQPSSSASTTSPRSSATSLVTMDADEDGKPSIEYQSNNLECDEREKQIKLLLPDYLQSVTRIRMIVLAQSRSIWFLLPRWVYKTFSPIYREEERTMIPIRKFSQMACENAVPGSPIAQLRQRESHASDNTSNISKDLLDEAITLLFAGQDTSAATLSWTLHLLSLHPDKQERVVKELRSVLGDNGSKTVSKSMISQMPYLDAVIKESMRLYPVAPFIVRMLTTDIAIPNDKTHALKNTGSTETITLPATTFACIWIYALHRNPKLWDRPNEFLPERWIDPQLRSRDLGQVEYGAYMPFAIGPRNCLGQPLAQVILRIVLARILHMYVVIDPKIEALQRICKSESIEFDPSSLRKDMQAGFTVLPSNGLNIQLVERSS</sequence>
<dbReference type="PANTHER" id="PTHR24291">
    <property type="entry name" value="CYTOCHROME P450 FAMILY 4"/>
    <property type="match status" value="1"/>
</dbReference>
<dbReference type="Proteomes" id="UP001530293">
    <property type="component" value="Unassembled WGS sequence"/>
</dbReference>
<feature type="binding site" description="axial binding residue" evidence="7">
    <location>
        <position position="664"/>
    </location>
    <ligand>
        <name>heme</name>
        <dbReference type="ChEBI" id="CHEBI:30413"/>
    </ligand>
    <ligandPart>
        <name>Fe</name>
        <dbReference type="ChEBI" id="CHEBI:18248"/>
    </ligandPart>
</feature>
<keyword evidence="3 7" id="KW-0479">Metal-binding</keyword>
<dbReference type="PRINTS" id="PR00463">
    <property type="entry name" value="EP450I"/>
</dbReference>
<organism evidence="10 11">
    <name type="scientific">Discostella pseudostelligera</name>
    <dbReference type="NCBI Taxonomy" id="259834"/>
    <lineage>
        <taxon>Eukaryota</taxon>
        <taxon>Sar</taxon>
        <taxon>Stramenopiles</taxon>
        <taxon>Ochrophyta</taxon>
        <taxon>Bacillariophyta</taxon>
        <taxon>Coscinodiscophyceae</taxon>
        <taxon>Thalassiosirophycidae</taxon>
        <taxon>Stephanodiscales</taxon>
        <taxon>Stephanodiscaceae</taxon>
        <taxon>Discostella</taxon>
    </lineage>
</organism>
<evidence type="ECO:0000256" key="2">
    <source>
        <dbReference type="ARBA" id="ARBA00022617"/>
    </source>
</evidence>
<feature type="region of interest" description="Disordered" evidence="8">
    <location>
        <begin position="354"/>
        <end position="379"/>
    </location>
</feature>
<feature type="compositionally biased region" description="Low complexity" evidence="8">
    <location>
        <begin position="359"/>
        <end position="377"/>
    </location>
</feature>
<protein>
    <recommendedName>
        <fullName evidence="12">Cytochrome P450</fullName>
    </recommendedName>
</protein>
<keyword evidence="11" id="KW-1185">Reference proteome</keyword>
<dbReference type="Gene3D" id="1.10.630.10">
    <property type="entry name" value="Cytochrome P450"/>
    <property type="match status" value="1"/>
</dbReference>
<comment type="cofactor">
    <cofactor evidence="7">
        <name>heme</name>
        <dbReference type="ChEBI" id="CHEBI:30413"/>
    </cofactor>
</comment>
<dbReference type="GO" id="GO:0046872">
    <property type="term" value="F:metal ion binding"/>
    <property type="evidence" value="ECO:0007669"/>
    <property type="project" value="UniProtKB-KW"/>
</dbReference>
<evidence type="ECO:0008006" key="12">
    <source>
        <dbReference type="Google" id="ProtNLM"/>
    </source>
</evidence>
<keyword evidence="2 7" id="KW-0349">Heme</keyword>
<dbReference type="SUPFAM" id="SSF48264">
    <property type="entry name" value="Cytochrome P450"/>
    <property type="match status" value="1"/>
</dbReference>
<evidence type="ECO:0000313" key="10">
    <source>
        <dbReference type="EMBL" id="KAL3766559.1"/>
    </source>
</evidence>
<accession>A0ABD3MTR4</accession>
<evidence type="ECO:0000256" key="6">
    <source>
        <dbReference type="ARBA" id="ARBA00023033"/>
    </source>
</evidence>
<dbReference type="PRINTS" id="PR00385">
    <property type="entry name" value="P450"/>
</dbReference>
<feature type="transmembrane region" description="Helical" evidence="9">
    <location>
        <begin position="6"/>
        <end position="30"/>
    </location>
</feature>
<evidence type="ECO:0000256" key="5">
    <source>
        <dbReference type="ARBA" id="ARBA00023004"/>
    </source>
</evidence>
<dbReference type="Pfam" id="PF00067">
    <property type="entry name" value="p450"/>
    <property type="match status" value="1"/>
</dbReference>
<gene>
    <name evidence="10" type="ORF">ACHAWU_007799</name>
</gene>
<keyword evidence="6" id="KW-0503">Monooxygenase</keyword>
<reference evidence="10 11" key="1">
    <citation type="submission" date="2024-10" db="EMBL/GenBank/DDBJ databases">
        <title>Updated reference genomes for cyclostephanoid diatoms.</title>
        <authorList>
            <person name="Roberts W.R."/>
            <person name="Alverson A.J."/>
        </authorList>
    </citation>
    <scope>NUCLEOTIDE SEQUENCE [LARGE SCALE GENOMIC DNA]</scope>
    <source>
        <strain evidence="10 11">AJA232-27</strain>
    </source>
</reference>
<comment type="similarity">
    <text evidence="1">Belongs to the cytochrome P450 family.</text>
</comment>
<dbReference type="InterPro" id="IPR036396">
    <property type="entry name" value="Cyt_P450_sf"/>
</dbReference>
<dbReference type="InterPro" id="IPR050196">
    <property type="entry name" value="Cytochrome_P450_Monoox"/>
</dbReference>
<comment type="caution">
    <text evidence="10">The sequence shown here is derived from an EMBL/GenBank/DDBJ whole genome shotgun (WGS) entry which is preliminary data.</text>
</comment>
<evidence type="ECO:0000313" key="11">
    <source>
        <dbReference type="Proteomes" id="UP001530293"/>
    </source>
</evidence>
<evidence type="ECO:0000256" key="8">
    <source>
        <dbReference type="SAM" id="MobiDB-lite"/>
    </source>
</evidence>
<dbReference type="InterPro" id="IPR002401">
    <property type="entry name" value="Cyt_P450_E_grp-I"/>
</dbReference>
<evidence type="ECO:0000256" key="3">
    <source>
        <dbReference type="ARBA" id="ARBA00022723"/>
    </source>
</evidence>
<dbReference type="EMBL" id="JALLBG020000083">
    <property type="protein sequence ID" value="KAL3766559.1"/>
    <property type="molecule type" value="Genomic_DNA"/>
</dbReference>
<dbReference type="GO" id="GO:0004497">
    <property type="term" value="F:monooxygenase activity"/>
    <property type="evidence" value="ECO:0007669"/>
    <property type="project" value="UniProtKB-KW"/>
</dbReference>
<keyword evidence="4" id="KW-0560">Oxidoreductase</keyword>
<keyword evidence="9" id="KW-1133">Transmembrane helix</keyword>
<evidence type="ECO:0000256" key="4">
    <source>
        <dbReference type="ARBA" id="ARBA00023002"/>
    </source>
</evidence>
<dbReference type="AlphaFoldDB" id="A0ABD3MTR4"/>
<evidence type="ECO:0000256" key="7">
    <source>
        <dbReference type="PIRSR" id="PIRSR602401-1"/>
    </source>
</evidence>
<keyword evidence="9" id="KW-0812">Transmembrane</keyword>
<dbReference type="PANTHER" id="PTHR24291:SF50">
    <property type="entry name" value="BIFUNCTIONAL ALBAFLAVENONE MONOOXYGENASE_TERPENE SYNTHASE"/>
    <property type="match status" value="1"/>
</dbReference>
<evidence type="ECO:0000256" key="1">
    <source>
        <dbReference type="ARBA" id="ARBA00010617"/>
    </source>
</evidence>
<proteinExistence type="inferred from homology"/>
<dbReference type="InterPro" id="IPR001128">
    <property type="entry name" value="Cyt_P450"/>
</dbReference>
<name>A0ABD3MTR4_9STRA</name>
<evidence type="ECO:0000256" key="9">
    <source>
        <dbReference type="SAM" id="Phobius"/>
    </source>
</evidence>
<keyword evidence="5 7" id="KW-0408">Iron</keyword>
<keyword evidence="9" id="KW-0472">Membrane</keyword>